<evidence type="ECO:0000256" key="3">
    <source>
        <dbReference type="ARBA" id="ARBA00022801"/>
    </source>
</evidence>
<accession>A0A934PYG5</accession>
<keyword evidence="3" id="KW-0378">Hydrolase</keyword>
<evidence type="ECO:0000313" key="7">
    <source>
        <dbReference type="Proteomes" id="UP000617041"/>
    </source>
</evidence>
<sequence>MNGKRLVVCIDDYALRPGVDAAVLELAATGRVSATSCLVGSPRWKEAARELRALHTIDVGLHLDFTEAPFDAGLRSGLGAFIGRAYLGALPASRIAAEIRAQFDAFEAAMGRAPDHVDGHQHVHQLPGVRGPLLEEIARRGIRPWLRGTAVPASEPGTKPRVIAALGGNAMRAAARRQDLPMTQHLLGVYPFDVDGETYAALLDRWLARAAEGDSLMCHPAAEDDAPMADPIAAARHVEHEVLRGPRWTELLARHGITVSRFATN</sequence>
<dbReference type="CDD" id="cd10807">
    <property type="entry name" value="YdjC_like_3"/>
    <property type="match status" value="1"/>
</dbReference>
<proteinExistence type="predicted"/>
<keyword evidence="2" id="KW-0479">Metal-binding</keyword>
<evidence type="ECO:0000256" key="1">
    <source>
        <dbReference type="ARBA" id="ARBA00001946"/>
    </source>
</evidence>
<gene>
    <name evidence="6" type="ORF">I8E28_02385</name>
</gene>
<keyword evidence="4" id="KW-0460">Magnesium</keyword>
<dbReference type="PANTHER" id="PTHR31609">
    <property type="entry name" value="YDJC DEACETYLASE FAMILY MEMBER"/>
    <property type="match status" value="1"/>
</dbReference>
<evidence type="ECO:0000256" key="5">
    <source>
        <dbReference type="ARBA" id="ARBA00023277"/>
    </source>
</evidence>
<dbReference type="GO" id="GO:0016787">
    <property type="term" value="F:hydrolase activity"/>
    <property type="evidence" value="ECO:0007669"/>
    <property type="project" value="UniProtKB-KW"/>
</dbReference>
<dbReference type="InterPro" id="IPR006879">
    <property type="entry name" value="YdjC-like"/>
</dbReference>
<comment type="cofactor">
    <cofactor evidence="1">
        <name>Mg(2+)</name>
        <dbReference type="ChEBI" id="CHEBI:18420"/>
    </cofactor>
</comment>
<keyword evidence="7" id="KW-1185">Reference proteome</keyword>
<dbReference type="InterPro" id="IPR011330">
    <property type="entry name" value="Glyco_hydro/deAcase_b/a-brl"/>
</dbReference>
<comment type="caution">
    <text evidence="6">The sequence shown here is derived from an EMBL/GenBank/DDBJ whole genome shotgun (WGS) entry which is preliminary data.</text>
</comment>
<dbReference type="PANTHER" id="PTHR31609:SF1">
    <property type="entry name" value="CARBOHYDRATE DEACETYLASE"/>
    <property type="match status" value="1"/>
</dbReference>
<dbReference type="GO" id="GO:0046872">
    <property type="term" value="F:metal ion binding"/>
    <property type="evidence" value="ECO:0007669"/>
    <property type="project" value="UniProtKB-KW"/>
</dbReference>
<dbReference type="Gene3D" id="3.20.20.370">
    <property type="entry name" value="Glycoside hydrolase/deacetylase"/>
    <property type="match status" value="1"/>
</dbReference>
<keyword evidence="5" id="KW-0119">Carbohydrate metabolism</keyword>
<dbReference type="GO" id="GO:0019213">
    <property type="term" value="F:deacetylase activity"/>
    <property type="evidence" value="ECO:0007669"/>
    <property type="project" value="TreeGrafter"/>
</dbReference>
<organism evidence="6 7">
    <name type="scientific">Ramlibacter algicola</name>
    <dbReference type="NCBI Taxonomy" id="2795217"/>
    <lineage>
        <taxon>Bacteria</taxon>
        <taxon>Pseudomonadati</taxon>
        <taxon>Pseudomonadota</taxon>
        <taxon>Betaproteobacteria</taxon>
        <taxon>Burkholderiales</taxon>
        <taxon>Comamonadaceae</taxon>
        <taxon>Ramlibacter</taxon>
    </lineage>
</organism>
<evidence type="ECO:0000313" key="6">
    <source>
        <dbReference type="EMBL" id="MBK0391428.1"/>
    </source>
</evidence>
<protein>
    <submittedName>
        <fullName evidence="6">ChbG/HpnK family deacetylase</fullName>
    </submittedName>
</protein>
<dbReference type="AlphaFoldDB" id="A0A934PYG5"/>
<evidence type="ECO:0000256" key="4">
    <source>
        <dbReference type="ARBA" id="ARBA00022842"/>
    </source>
</evidence>
<name>A0A934PYG5_9BURK</name>
<dbReference type="EMBL" id="JAEDAO010000001">
    <property type="protein sequence ID" value="MBK0391428.1"/>
    <property type="molecule type" value="Genomic_DNA"/>
</dbReference>
<dbReference type="Pfam" id="PF04794">
    <property type="entry name" value="YdjC"/>
    <property type="match status" value="1"/>
</dbReference>
<dbReference type="GO" id="GO:0005975">
    <property type="term" value="P:carbohydrate metabolic process"/>
    <property type="evidence" value="ECO:0007669"/>
    <property type="project" value="InterPro"/>
</dbReference>
<evidence type="ECO:0000256" key="2">
    <source>
        <dbReference type="ARBA" id="ARBA00022723"/>
    </source>
</evidence>
<dbReference type="SUPFAM" id="SSF88713">
    <property type="entry name" value="Glycoside hydrolase/deacetylase"/>
    <property type="match status" value="1"/>
</dbReference>
<dbReference type="RefSeq" id="WP_200786249.1">
    <property type="nucleotide sequence ID" value="NZ_JAEDAO010000001.1"/>
</dbReference>
<reference evidence="6" key="1">
    <citation type="submission" date="2020-12" db="EMBL/GenBank/DDBJ databases">
        <title>Ramlibacter sp. nov., isolated from a freshwater alga, Cryptomonas.</title>
        <authorList>
            <person name="Kim H.M."/>
            <person name="Jeon C.O."/>
        </authorList>
    </citation>
    <scope>NUCLEOTIDE SEQUENCE</scope>
    <source>
        <strain evidence="6">CrO1</strain>
    </source>
</reference>
<dbReference type="Proteomes" id="UP000617041">
    <property type="component" value="Unassembled WGS sequence"/>
</dbReference>